<feature type="binding site" evidence="13">
    <location>
        <begin position="259"/>
        <end position="261"/>
    </location>
    <ligand>
        <name>substrate</name>
    </ligand>
</feature>
<dbReference type="Gene3D" id="3.90.1170.20">
    <property type="entry name" value="Quinolinate phosphoribosyl transferase, N-terminal domain"/>
    <property type="match status" value="1"/>
</dbReference>
<keyword evidence="7 12" id="KW-0328">Glycosyltransferase</keyword>
<dbReference type="Gene3D" id="3.20.20.70">
    <property type="entry name" value="Aldolase class I"/>
    <property type="match status" value="1"/>
</dbReference>
<name>A0A2U3AIC4_9BACL</name>
<dbReference type="Pfam" id="PF02749">
    <property type="entry name" value="QRPTase_N"/>
    <property type="match status" value="1"/>
</dbReference>
<evidence type="ECO:0000256" key="8">
    <source>
        <dbReference type="ARBA" id="ARBA00022679"/>
    </source>
</evidence>
<dbReference type="InterPro" id="IPR013785">
    <property type="entry name" value="Aldolase_TIM"/>
</dbReference>
<dbReference type="EMBL" id="QFVR01000024">
    <property type="protein sequence ID" value="PWI24280.1"/>
    <property type="molecule type" value="Genomic_DNA"/>
</dbReference>
<evidence type="ECO:0000256" key="2">
    <source>
        <dbReference type="ARBA" id="ARBA00004893"/>
    </source>
</evidence>
<dbReference type="PANTHER" id="PTHR32179">
    <property type="entry name" value="NICOTINATE-NUCLEOTIDE PYROPHOSPHORYLASE [CARBOXYLATING]"/>
    <property type="match status" value="1"/>
</dbReference>
<accession>A0A2U3AIC4</accession>
<organism evidence="16 17">
    <name type="scientific">Kurthia sibirica</name>
    <dbReference type="NCBI Taxonomy" id="202750"/>
    <lineage>
        <taxon>Bacteria</taxon>
        <taxon>Bacillati</taxon>
        <taxon>Bacillota</taxon>
        <taxon>Bacilli</taxon>
        <taxon>Bacillales</taxon>
        <taxon>Caryophanaceae</taxon>
        <taxon>Kurthia</taxon>
    </lineage>
</organism>
<dbReference type="InterPro" id="IPR037128">
    <property type="entry name" value="Quinolinate_PRibosylTase_N_sf"/>
</dbReference>
<dbReference type="FunFam" id="3.20.20.70:FF:000030">
    <property type="entry name" value="Nicotinate-nucleotide pyrophosphorylase, carboxylating"/>
    <property type="match status" value="1"/>
</dbReference>
<protein>
    <recommendedName>
        <fullName evidence="11">Probable nicotinate-nucleotide pyrophosphorylase [carboxylating]</fullName>
        <ecNumber evidence="5">2.4.2.19</ecNumber>
    </recommendedName>
    <alternativeName>
        <fullName evidence="9">Quinolinate phosphoribosyltransferase [decarboxylating]</fullName>
    </alternativeName>
</protein>
<comment type="caution">
    <text evidence="16">The sequence shown here is derived from an EMBL/GenBank/DDBJ whole genome shotgun (WGS) entry which is preliminary data.</text>
</comment>
<feature type="binding site" evidence="13">
    <location>
        <position position="164"/>
    </location>
    <ligand>
        <name>substrate</name>
    </ligand>
</feature>
<dbReference type="SUPFAM" id="SSF51690">
    <property type="entry name" value="Nicotinate/Quinolinate PRTase C-terminal domain-like"/>
    <property type="match status" value="1"/>
</dbReference>
<feature type="binding site" evidence="13">
    <location>
        <position position="97"/>
    </location>
    <ligand>
        <name>substrate</name>
    </ligand>
</feature>
<evidence type="ECO:0000256" key="4">
    <source>
        <dbReference type="ARBA" id="ARBA00011218"/>
    </source>
</evidence>
<sequence>MNLLKLKEMMTQFLLEDIGDRDISADTLFTPDMIGEFTIYAKEHGVYCGQSIIDCGFLLLHPTMIITHFIQDGQSIQSGDKIAMITGPITYLLSGERVILNLIQRLSAISTLTAYAVAQTTNTTTRICDTRKTTPGLRLLEKYAVRVGGGFNHRNGLYDCVMLKDNHISFAGSITEAVQAISNRIGHTVKIEVEVETKQQLLEAVSAGVDIIMLDNRSPEEIRLWQPLIPASIITEVSGGITLATIPHYAQLGVDWISLGALTHSVRSLNMSASVRLKEVSH</sequence>
<evidence type="ECO:0000256" key="1">
    <source>
        <dbReference type="ARBA" id="ARBA00003237"/>
    </source>
</evidence>
<dbReference type="FunFam" id="3.90.1170.20:FF:000001">
    <property type="entry name" value="Nicotinate-nucleotide diphosphorylase (Carboxylating)"/>
    <property type="match status" value="1"/>
</dbReference>
<dbReference type="SUPFAM" id="SSF54675">
    <property type="entry name" value="Nicotinate/Quinolinate PRTase N-terminal domain-like"/>
    <property type="match status" value="1"/>
</dbReference>
<keyword evidence="6" id="KW-0662">Pyridine nucleotide biosynthesis</keyword>
<keyword evidence="17" id="KW-1185">Reference proteome</keyword>
<feature type="domain" description="Quinolinate phosphoribosyl transferase C-terminal" evidence="14">
    <location>
        <begin position="109"/>
        <end position="272"/>
    </location>
</feature>
<dbReference type="GO" id="GO:0004514">
    <property type="term" value="F:nicotinate-nucleotide diphosphorylase (carboxylating) activity"/>
    <property type="evidence" value="ECO:0007669"/>
    <property type="project" value="UniProtKB-EC"/>
</dbReference>
<comment type="function">
    <text evidence="1">Involved in the catabolism of quinolinic acid (QA).</text>
</comment>
<dbReference type="UniPathway" id="UPA00253">
    <property type="reaction ID" value="UER00331"/>
</dbReference>
<evidence type="ECO:0000259" key="15">
    <source>
        <dbReference type="Pfam" id="PF02749"/>
    </source>
</evidence>
<dbReference type="GO" id="GO:0005737">
    <property type="term" value="C:cytoplasm"/>
    <property type="evidence" value="ECO:0007669"/>
    <property type="project" value="TreeGrafter"/>
</dbReference>
<dbReference type="InterPro" id="IPR004393">
    <property type="entry name" value="NadC"/>
</dbReference>
<evidence type="ECO:0000256" key="11">
    <source>
        <dbReference type="ARBA" id="ARBA00069173"/>
    </source>
</evidence>
<comment type="similarity">
    <text evidence="3 12">Belongs to the NadC/ModD family.</text>
</comment>
<evidence type="ECO:0000256" key="12">
    <source>
        <dbReference type="PIRNR" id="PIRNR006250"/>
    </source>
</evidence>
<feature type="binding site" evidence="13">
    <location>
        <position position="215"/>
    </location>
    <ligand>
        <name>substrate</name>
    </ligand>
</feature>
<dbReference type="GO" id="GO:0009435">
    <property type="term" value="P:NAD+ biosynthetic process"/>
    <property type="evidence" value="ECO:0007669"/>
    <property type="project" value="UniProtKB-UniPathway"/>
</dbReference>
<dbReference type="EC" id="2.4.2.19" evidence="5"/>
<evidence type="ECO:0000313" key="16">
    <source>
        <dbReference type="EMBL" id="PWI24280.1"/>
    </source>
</evidence>
<dbReference type="AlphaFoldDB" id="A0A2U3AIC4"/>
<evidence type="ECO:0000256" key="10">
    <source>
        <dbReference type="ARBA" id="ARBA00047445"/>
    </source>
</evidence>
<dbReference type="Pfam" id="PF01729">
    <property type="entry name" value="QRPTase_C"/>
    <property type="match status" value="1"/>
</dbReference>
<feature type="domain" description="Quinolinate phosphoribosyl transferase N-terminal" evidence="15">
    <location>
        <begin position="22"/>
        <end position="107"/>
    </location>
</feature>
<evidence type="ECO:0000256" key="7">
    <source>
        <dbReference type="ARBA" id="ARBA00022676"/>
    </source>
</evidence>
<dbReference type="Proteomes" id="UP000245938">
    <property type="component" value="Unassembled WGS sequence"/>
</dbReference>
<dbReference type="InterPro" id="IPR027277">
    <property type="entry name" value="NadC/ModD"/>
</dbReference>
<feature type="binding site" evidence="13">
    <location>
        <begin position="130"/>
        <end position="132"/>
    </location>
    <ligand>
        <name>substrate</name>
    </ligand>
</feature>
<evidence type="ECO:0000256" key="9">
    <source>
        <dbReference type="ARBA" id="ARBA00033102"/>
    </source>
</evidence>
<dbReference type="OrthoDB" id="9782546at2"/>
<gene>
    <name evidence="16" type="ORF">DEX24_14295</name>
</gene>
<comment type="pathway">
    <text evidence="2">Cofactor biosynthesis; NAD(+) biosynthesis; nicotinate D-ribonucleotide from quinolinate: step 1/1.</text>
</comment>
<dbReference type="CDD" id="cd01572">
    <property type="entry name" value="QPRTase"/>
    <property type="match status" value="1"/>
</dbReference>
<evidence type="ECO:0000256" key="13">
    <source>
        <dbReference type="PIRSR" id="PIRSR006250-1"/>
    </source>
</evidence>
<evidence type="ECO:0000256" key="6">
    <source>
        <dbReference type="ARBA" id="ARBA00022642"/>
    </source>
</evidence>
<feature type="binding site" evidence="13">
    <location>
        <position position="194"/>
    </location>
    <ligand>
        <name>substrate</name>
    </ligand>
</feature>
<evidence type="ECO:0000259" key="14">
    <source>
        <dbReference type="Pfam" id="PF01729"/>
    </source>
</evidence>
<comment type="catalytic activity">
    <reaction evidence="10">
        <text>nicotinate beta-D-ribonucleotide + CO2 + diphosphate = quinolinate + 5-phospho-alpha-D-ribose 1-diphosphate + 2 H(+)</text>
        <dbReference type="Rhea" id="RHEA:12733"/>
        <dbReference type="ChEBI" id="CHEBI:15378"/>
        <dbReference type="ChEBI" id="CHEBI:16526"/>
        <dbReference type="ChEBI" id="CHEBI:29959"/>
        <dbReference type="ChEBI" id="CHEBI:33019"/>
        <dbReference type="ChEBI" id="CHEBI:57502"/>
        <dbReference type="ChEBI" id="CHEBI:58017"/>
        <dbReference type="EC" id="2.4.2.19"/>
    </reaction>
</comment>
<dbReference type="RefSeq" id="WP_109307094.1">
    <property type="nucleotide sequence ID" value="NZ_BJUF01000030.1"/>
</dbReference>
<feature type="binding site" evidence="13">
    <location>
        <position position="154"/>
    </location>
    <ligand>
        <name>substrate</name>
    </ligand>
</feature>
<dbReference type="GO" id="GO:0034213">
    <property type="term" value="P:quinolinate catabolic process"/>
    <property type="evidence" value="ECO:0007669"/>
    <property type="project" value="TreeGrafter"/>
</dbReference>
<comment type="subunit">
    <text evidence="4">Hexamer formed by 3 homodimers.</text>
</comment>
<evidence type="ECO:0000256" key="5">
    <source>
        <dbReference type="ARBA" id="ARBA00011944"/>
    </source>
</evidence>
<dbReference type="InterPro" id="IPR036068">
    <property type="entry name" value="Nicotinate_pribotase-like_C"/>
</dbReference>
<keyword evidence="8 12" id="KW-0808">Transferase</keyword>
<dbReference type="PIRSF" id="PIRSF006250">
    <property type="entry name" value="NadC_ModD"/>
    <property type="match status" value="1"/>
</dbReference>
<dbReference type="NCBIfam" id="TIGR00078">
    <property type="entry name" value="nadC"/>
    <property type="match status" value="1"/>
</dbReference>
<dbReference type="PANTHER" id="PTHR32179:SF3">
    <property type="entry name" value="NICOTINATE-NUCLEOTIDE PYROPHOSPHORYLASE [CARBOXYLATING]"/>
    <property type="match status" value="1"/>
</dbReference>
<evidence type="ECO:0000313" key="17">
    <source>
        <dbReference type="Proteomes" id="UP000245938"/>
    </source>
</evidence>
<evidence type="ECO:0000256" key="3">
    <source>
        <dbReference type="ARBA" id="ARBA00009400"/>
    </source>
</evidence>
<reference evidence="16 17" key="1">
    <citation type="submission" date="2018-05" db="EMBL/GenBank/DDBJ databases">
        <title>Kurthia sibirica genome sequence.</title>
        <authorList>
            <person name="Maclea K.S."/>
            <person name="Goen A.E."/>
        </authorList>
    </citation>
    <scope>NUCLEOTIDE SEQUENCE [LARGE SCALE GENOMIC DNA]</scope>
    <source>
        <strain evidence="16 17">ATCC 49154</strain>
    </source>
</reference>
<proteinExistence type="inferred from homology"/>
<dbReference type="InterPro" id="IPR002638">
    <property type="entry name" value="Quinolinate_PRibosylTrfase_C"/>
</dbReference>
<dbReference type="InterPro" id="IPR022412">
    <property type="entry name" value="Quinolinate_PRibosylTrfase_N"/>
</dbReference>
<feature type="binding site" evidence="13">
    <location>
        <begin position="238"/>
        <end position="240"/>
    </location>
    <ligand>
        <name>substrate</name>
    </ligand>
</feature>